<feature type="compositionally biased region" description="Basic and acidic residues" evidence="1">
    <location>
        <begin position="672"/>
        <end position="682"/>
    </location>
</feature>
<name>A0AAV4ECR9_9GAST</name>
<keyword evidence="2" id="KW-0472">Membrane</keyword>
<dbReference type="InterPro" id="IPR014710">
    <property type="entry name" value="RmlC-like_jellyroll"/>
</dbReference>
<feature type="compositionally biased region" description="Low complexity" evidence="1">
    <location>
        <begin position="697"/>
        <end position="714"/>
    </location>
</feature>
<dbReference type="Pfam" id="PF00027">
    <property type="entry name" value="cNMP_binding"/>
    <property type="match status" value="1"/>
</dbReference>
<feature type="compositionally biased region" description="Basic and acidic residues" evidence="1">
    <location>
        <begin position="757"/>
        <end position="767"/>
    </location>
</feature>
<feature type="compositionally biased region" description="Polar residues" evidence="1">
    <location>
        <begin position="779"/>
        <end position="793"/>
    </location>
</feature>
<feature type="domain" description="Cyclic nucleotide-binding" evidence="3">
    <location>
        <begin position="289"/>
        <end position="405"/>
    </location>
</feature>
<comment type="caution">
    <text evidence="4">The sequence shown here is derived from an EMBL/GenBank/DDBJ whole genome shotgun (WGS) entry which is preliminary data.</text>
</comment>
<dbReference type="CDD" id="cd00038">
    <property type="entry name" value="CAP_ED"/>
    <property type="match status" value="1"/>
</dbReference>
<evidence type="ECO:0000313" key="5">
    <source>
        <dbReference type="Proteomes" id="UP000762676"/>
    </source>
</evidence>
<evidence type="ECO:0000256" key="1">
    <source>
        <dbReference type="SAM" id="MobiDB-lite"/>
    </source>
</evidence>
<feature type="region of interest" description="Disordered" evidence="1">
    <location>
        <begin position="487"/>
        <end position="533"/>
    </location>
</feature>
<dbReference type="Gene3D" id="1.10.287.70">
    <property type="match status" value="1"/>
</dbReference>
<feature type="region of interest" description="Disordered" evidence="1">
    <location>
        <begin position="571"/>
        <end position="600"/>
    </location>
</feature>
<evidence type="ECO:0000259" key="3">
    <source>
        <dbReference type="PROSITE" id="PS50042"/>
    </source>
</evidence>
<dbReference type="PROSITE" id="PS00888">
    <property type="entry name" value="CNMP_BINDING_1"/>
    <property type="match status" value="1"/>
</dbReference>
<evidence type="ECO:0000256" key="2">
    <source>
        <dbReference type="SAM" id="Phobius"/>
    </source>
</evidence>
<reference evidence="4 5" key="1">
    <citation type="journal article" date="2021" name="Elife">
        <title>Chloroplast acquisition without the gene transfer in kleptoplastic sea slugs, Plakobranchus ocellatus.</title>
        <authorList>
            <person name="Maeda T."/>
            <person name="Takahashi S."/>
            <person name="Yoshida T."/>
            <person name="Shimamura S."/>
            <person name="Takaki Y."/>
            <person name="Nagai Y."/>
            <person name="Toyoda A."/>
            <person name="Suzuki Y."/>
            <person name="Arimoto A."/>
            <person name="Ishii H."/>
            <person name="Satoh N."/>
            <person name="Nishiyama T."/>
            <person name="Hasebe M."/>
            <person name="Maruyama T."/>
            <person name="Minagawa J."/>
            <person name="Obokata J."/>
            <person name="Shigenobu S."/>
        </authorList>
    </citation>
    <scope>NUCLEOTIDE SEQUENCE [LARGE SCALE GENOMIC DNA]</scope>
</reference>
<dbReference type="Proteomes" id="UP000762676">
    <property type="component" value="Unassembled WGS sequence"/>
</dbReference>
<dbReference type="GO" id="GO:0035725">
    <property type="term" value="P:sodium ion transmembrane transport"/>
    <property type="evidence" value="ECO:0007669"/>
    <property type="project" value="TreeGrafter"/>
</dbReference>
<dbReference type="InterPro" id="IPR018490">
    <property type="entry name" value="cNMP-bd_dom_sf"/>
</dbReference>
<dbReference type="Gene3D" id="2.60.120.10">
    <property type="entry name" value="Jelly Rolls"/>
    <property type="match status" value="1"/>
</dbReference>
<dbReference type="GO" id="GO:0098855">
    <property type="term" value="C:HCN channel complex"/>
    <property type="evidence" value="ECO:0007669"/>
    <property type="project" value="TreeGrafter"/>
</dbReference>
<keyword evidence="2" id="KW-0812">Transmembrane</keyword>
<dbReference type="PROSITE" id="PS50042">
    <property type="entry name" value="CNMP_BINDING_3"/>
    <property type="match status" value="1"/>
</dbReference>
<gene>
    <name evidence="4" type="ORF">ElyMa_000034800</name>
</gene>
<feature type="compositionally biased region" description="Basic residues" evidence="1">
    <location>
        <begin position="460"/>
        <end position="475"/>
    </location>
</feature>
<proteinExistence type="predicted"/>
<sequence>MCILKISTLELSCFAHAPTGEAVESTALAAVVQTCEIRTAVGRADPTSLPQFLAFAGKFMRIFNLICLMVLLGHWNGCLQFLVPMIQNFPKDCWVSLEELKFLAIAGKFMRIFNLICLMFLLGHWSGCLQFLVPLIQEFPKDCWVSQEGLQNAHWAEQYTWAVFKALSHMLCIGYGRFPPQNMTDTWLTILSMLSGATCYALFLAHTTTLIQSFDTSRRLYNEKFKQVEEYMVYRKLPRSLRQRITDYYEHRYQGKMFDEETILSELNECLKHEVVNHNCRALVASVPFFTNADPSFVSEVVSKLKFEVYQPGDYIIREGTMGTKMFFIQEGIVDIVTSDGEVATSLSDGSYFGEICLLTNARRVASVRAETYACLYSLAVEHFTGVLDRYPVMRRTMESVAAERLTKIGKNPSIVSSRADLEEDQKLVNEIVMESTPIPTSASEDEEGRDSDESSDGSKHHHHDHHGHSKKKTAFKFDFSTKLHKISEEKKQRAAREQAGKDKEKDLLDFGESKPQSHTNLHHRSSAGSGHVWSKLPKVYSGSNLFGLRVPSLPERKRSGSVGDALGLAKTRLTQSLEETDEEAGGSRGDGGEEKRRGSSLGVKFLRAFELKELKPKPQPKSHLAVLIDAKMRENQTLAARATPKRASLPTVCEHKDSSNVVIDVGEVARDFDPLRKKSEQLPETPPVKQGCMKVLKSSLKGSSSSSQAAKSSDPPTGNDEPAKIAGVECSEIGSSSPSASKERQADQTPSPKAESAAKTDEDKAKGQSPKVVFFTDPISQAYGQKNTSNSS</sequence>
<dbReference type="EMBL" id="BMAT01000051">
    <property type="protein sequence ID" value="GFR58595.1"/>
    <property type="molecule type" value="Genomic_DNA"/>
</dbReference>
<keyword evidence="2" id="KW-1133">Transmembrane helix</keyword>
<feature type="region of interest" description="Disordered" evidence="1">
    <location>
        <begin position="672"/>
        <end position="793"/>
    </location>
</feature>
<dbReference type="SUPFAM" id="SSF81324">
    <property type="entry name" value="Voltage-gated potassium channels"/>
    <property type="match status" value="1"/>
</dbReference>
<dbReference type="GO" id="GO:0005249">
    <property type="term" value="F:voltage-gated potassium channel activity"/>
    <property type="evidence" value="ECO:0007669"/>
    <property type="project" value="TreeGrafter"/>
</dbReference>
<organism evidence="4 5">
    <name type="scientific">Elysia marginata</name>
    <dbReference type="NCBI Taxonomy" id="1093978"/>
    <lineage>
        <taxon>Eukaryota</taxon>
        <taxon>Metazoa</taxon>
        <taxon>Spiralia</taxon>
        <taxon>Lophotrochozoa</taxon>
        <taxon>Mollusca</taxon>
        <taxon>Gastropoda</taxon>
        <taxon>Heterobranchia</taxon>
        <taxon>Euthyneura</taxon>
        <taxon>Panpulmonata</taxon>
        <taxon>Sacoglossa</taxon>
        <taxon>Placobranchoidea</taxon>
        <taxon>Plakobranchidae</taxon>
        <taxon>Elysia</taxon>
    </lineage>
</organism>
<feature type="transmembrane region" description="Helical" evidence="2">
    <location>
        <begin position="187"/>
        <end position="205"/>
    </location>
</feature>
<feature type="compositionally biased region" description="Basic and acidic residues" evidence="1">
    <location>
        <begin position="487"/>
        <end position="513"/>
    </location>
</feature>
<feature type="region of interest" description="Disordered" evidence="1">
    <location>
        <begin position="434"/>
        <end position="475"/>
    </location>
</feature>
<keyword evidence="5" id="KW-1185">Reference proteome</keyword>
<protein>
    <submittedName>
        <fullName evidence="4">Potassium/sodium hyperpolarization-activated cyclic nucleotide-gated channel</fullName>
    </submittedName>
</protein>
<dbReference type="PANTHER" id="PTHR45689">
    <property type="entry name" value="I[[H]] CHANNEL, ISOFORM E"/>
    <property type="match status" value="1"/>
</dbReference>
<dbReference type="InterPro" id="IPR018488">
    <property type="entry name" value="cNMP-bd_CS"/>
</dbReference>
<evidence type="ECO:0000313" key="4">
    <source>
        <dbReference type="EMBL" id="GFR58595.1"/>
    </source>
</evidence>
<dbReference type="SUPFAM" id="SSF51206">
    <property type="entry name" value="cAMP-binding domain-like"/>
    <property type="match status" value="1"/>
</dbReference>
<feature type="compositionally biased region" description="Acidic residues" evidence="1">
    <location>
        <begin position="444"/>
        <end position="456"/>
    </location>
</feature>
<dbReference type="SMART" id="SM00100">
    <property type="entry name" value="cNMP"/>
    <property type="match status" value="1"/>
</dbReference>
<dbReference type="InterPro" id="IPR051413">
    <property type="entry name" value="K/Na_HCN_channel"/>
</dbReference>
<dbReference type="InterPro" id="IPR000595">
    <property type="entry name" value="cNMP-bd_dom"/>
</dbReference>
<dbReference type="GO" id="GO:0003254">
    <property type="term" value="P:regulation of membrane depolarization"/>
    <property type="evidence" value="ECO:0007669"/>
    <property type="project" value="TreeGrafter"/>
</dbReference>
<dbReference type="Gene3D" id="1.10.287.630">
    <property type="entry name" value="Helix hairpin bin"/>
    <property type="match status" value="1"/>
</dbReference>
<dbReference type="PANTHER" id="PTHR45689:SF5">
    <property type="entry name" value="I[[H]] CHANNEL, ISOFORM E"/>
    <property type="match status" value="1"/>
</dbReference>
<dbReference type="AlphaFoldDB" id="A0AAV4ECR9"/>
<accession>A0AAV4ECR9</accession>
<feature type="transmembrane region" description="Helical" evidence="2">
    <location>
        <begin position="62"/>
        <end position="82"/>
    </location>
</feature>